<dbReference type="RefSeq" id="WP_052563420.1">
    <property type="nucleotide sequence ID" value="NZ_BAFN01000001.1"/>
</dbReference>
<dbReference type="InterPro" id="IPR001173">
    <property type="entry name" value="Glyco_trans_2-like"/>
</dbReference>
<dbReference type="Gene3D" id="3.90.550.10">
    <property type="entry name" value="Spore Coat Polysaccharide Biosynthesis Protein SpsA, Chain A"/>
    <property type="match status" value="1"/>
</dbReference>
<accession>A0ABQ0JX66</accession>
<name>A0ABQ0JX66_9BACT</name>
<proteinExistence type="predicted"/>
<dbReference type="SUPFAM" id="SSF53448">
    <property type="entry name" value="Nucleotide-diphospho-sugar transferases"/>
    <property type="match status" value="1"/>
</dbReference>
<protein>
    <submittedName>
        <fullName evidence="2">Glycosyltransferase</fullName>
    </submittedName>
</protein>
<reference evidence="3" key="1">
    <citation type="journal article" date="2015" name="Genome Announc.">
        <title>Draft Genome Sequence of an Anaerobic Ammonium-Oxidizing Bacterium, "Candidatus Brocadia sinica".</title>
        <authorList>
            <person name="Oshiki M."/>
            <person name="Shinyako-Hata K."/>
            <person name="Satoh H."/>
            <person name="Okabe S."/>
        </authorList>
    </citation>
    <scope>NUCLEOTIDE SEQUENCE [LARGE SCALE GENOMIC DNA]</scope>
    <source>
        <strain evidence="3">JPN1</strain>
    </source>
</reference>
<dbReference type="Pfam" id="PF00535">
    <property type="entry name" value="Glycos_transf_2"/>
    <property type="match status" value="1"/>
</dbReference>
<dbReference type="Proteomes" id="UP000032309">
    <property type="component" value="Unassembled WGS sequence"/>
</dbReference>
<dbReference type="PANTHER" id="PTHR48090">
    <property type="entry name" value="UNDECAPRENYL-PHOSPHATE 4-DEOXY-4-FORMAMIDO-L-ARABINOSE TRANSFERASE-RELATED"/>
    <property type="match status" value="1"/>
</dbReference>
<evidence type="ECO:0000313" key="2">
    <source>
        <dbReference type="EMBL" id="GAN33364.1"/>
    </source>
</evidence>
<dbReference type="InterPro" id="IPR029044">
    <property type="entry name" value="Nucleotide-diphossugar_trans"/>
</dbReference>
<sequence length="71" mass="8086">MNTSVSKISVIIPVYNEKNTVMDLIKRVCLVDLPINKEIIVVDDGSTDGTRELILEIIKHQTDQNNLIKFF</sequence>
<dbReference type="PANTHER" id="PTHR48090:SF7">
    <property type="entry name" value="RFBJ PROTEIN"/>
    <property type="match status" value="1"/>
</dbReference>
<keyword evidence="3" id="KW-1185">Reference proteome</keyword>
<evidence type="ECO:0000313" key="3">
    <source>
        <dbReference type="Proteomes" id="UP000032309"/>
    </source>
</evidence>
<dbReference type="EMBL" id="BAFN01000001">
    <property type="protein sequence ID" value="GAN33364.1"/>
    <property type="molecule type" value="Genomic_DNA"/>
</dbReference>
<comment type="caution">
    <text evidence="2">The sequence shown here is derived from an EMBL/GenBank/DDBJ whole genome shotgun (WGS) entry which is preliminary data.</text>
</comment>
<organism evidence="2 3">
    <name type="scientific">Candidatus Brocadia sinica JPN1</name>
    <dbReference type="NCBI Taxonomy" id="1197129"/>
    <lineage>
        <taxon>Bacteria</taxon>
        <taxon>Pseudomonadati</taxon>
        <taxon>Planctomycetota</taxon>
        <taxon>Candidatus Brocadiia</taxon>
        <taxon>Candidatus Brocadiales</taxon>
        <taxon>Candidatus Brocadiaceae</taxon>
        <taxon>Candidatus Brocadia</taxon>
    </lineage>
</organism>
<feature type="domain" description="Glycosyltransferase 2-like" evidence="1">
    <location>
        <begin position="9"/>
        <end position="64"/>
    </location>
</feature>
<gene>
    <name evidence="2" type="ORF">BROSI_A1884</name>
</gene>
<evidence type="ECO:0000259" key="1">
    <source>
        <dbReference type="Pfam" id="PF00535"/>
    </source>
</evidence>
<dbReference type="InterPro" id="IPR050256">
    <property type="entry name" value="Glycosyltransferase_2"/>
</dbReference>